<feature type="compositionally biased region" description="Low complexity" evidence="8">
    <location>
        <begin position="332"/>
        <end position="347"/>
    </location>
</feature>
<name>A0A5C3NH68_9AGAM</name>
<dbReference type="GO" id="GO:0000398">
    <property type="term" value="P:mRNA splicing, via spliceosome"/>
    <property type="evidence" value="ECO:0007669"/>
    <property type="project" value="TreeGrafter"/>
</dbReference>
<feature type="compositionally biased region" description="Low complexity" evidence="8">
    <location>
        <begin position="221"/>
        <end position="230"/>
    </location>
</feature>
<feature type="region of interest" description="Disordered" evidence="8">
    <location>
        <begin position="151"/>
        <end position="359"/>
    </location>
</feature>
<dbReference type="InterPro" id="IPR051376">
    <property type="entry name" value="CWC25_splicing_factor"/>
</dbReference>
<evidence type="ECO:0000256" key="6">
    <source>
        <dbReference type="ARBA" id="ARBA00023187"/>
    </source>
</evidence>
<evidence type="ECO:0000256" key="5">
    <source>
        <dbReference type="ARBA" id="ARBA00023054"/>
    </source>
</evidence>
<evidence type="ECO:0000256" key="7">
    <source>
        <dbReference type="ARBA" id="ARBA00023242"/>
    </source>
</evidence>
<keyword evidence="4" id="KW-0747">Spliceosome</keyword>
<feature type="compositionally biased region" description="Basic and acidic residues" evidence="8">
    <location>
        <begin position="203"/>
        <end position="212"/>
    </location>
</feature>
<reference evidence="10 11" key="1">
    <citation type="journal article" date="2019" name="Nat. Ecol. Evol.">
        <title>Megaphylogeny resolves global patterns of mushroom evolution.</title>
        <authorList>
            <person name="Varga T."/>
            <person name="Krizsan K."/>
            <person name="Foldi C."/>
            <person name="Dima B."/>
            <person name="Sanchez-Garcia M."/>
            <person name="Sanchez-Ramirez S."/>
            <person name="Szollosi G.J."/>
            <person name="Szarkandi J.G."/>
            <person name="Papp V."/>
            <person name="Albert L."/>
            <person name="Andreopoulos W."/>
            <person name="Angelini C."/>
            <person name="Antonin V."/>
            <person name="Barry K.W."/>
            <person name="Bougher N.L."/>
            <person name="Buchanan P."/>
            <person name="Buyck B."/>
            <person name="Bense V."/>
            <person name="Catcheside P."/>
            <person name="Chovatia M."/>
            <person name="Cooper J."/>
            <person name="Damon W."/>
            <person name="Desjardin D."/>
            <person name="Finy P."/>
            <person name="Geml J."/>
            <person name="Haridas S."/>
            <person name="Hughes K."/>
            <person name="Justo A."/>
            <person name="Karasinski D."/>
            <person name="Kautmanova I."/>
            <person name="Kiss B."/>
            <person name="Kocsube S."/>
            <person name="Kotiranta H."/>
            <person name="LaButti K.M."/>
            <person name="Lechner B.E."/>
            <person name="Liimatainen K."/>
            <person name="Lipzen A."/>
            <person name="Lukacs Z."/>
            <person name="Mihaltcheva S."/>
            <person name="Morgado L.N."/>
            <person name="Niskanen T."/>
            <person name="Noordeloos M.E."/>
            <person name="Ohm R.A."/>
            <person name="Ortiz-Santana B."/>
            <person name="Ovrebo C."/>
            <person name="Racz N."/>
            <person name="Riley R."/>
            <person name="Savchenko A."/>
            <person name="Shiryaev A."/>
            <person name="Soop K."/>
            <person name="Spirin V."/>
            <person name="Szebenyi C."/>
            <person name="Tomsovsky M."/>
            <person name="Tulloss R.E."/>
            <person name="Uehling J."/>
            <person name="Grigoriev I.V."/>
            <person name="Vagvolgyi C."/>
            <person name="Papp T."/>
            <person name="Martin F.M."/>
            <person name="Miettinen O."/>
            <person name="Hibbett D.S."/>
            <person name="Nagy L.G."/>
        </authorList>
    </citation>
    <scope>NUCLEOTIDE SEQUENCE [LARGE SCALE GENOMIC DNA]</scope>
    <source>
        <strain evidence="10 11">OMC1185</strain>
    </source>
</reference>
<feature type="compositionally biased region" description="Basic residues" evidence="8">
    <location>
        <begin position="167"/>
        <end position="194"/>
    </location>
</feature>
<comment type="similarity">
    <text evidence="2">Belongs to the CWC25 family.</text>
</comment>
<dbReference type="EMBL" id="ML213503">
    <property type="protein sequence ID" value="TFK56680.1"/>
    <property type="molecule type" value="Genomic_DNA"/>
</dbReference>
<feature type="compositionally biased region" description="Basic and acidic residues" evidence="8">
    <location>
        <begin position="157"/>
        <end position="166"/>
    </location>
</feature>
<keyword evidence="6" id="KW-0508">mRNA splicing</keyword>
<evidence type="ECO:0000259" key="9">
    <source>
        <dbReference type="SMART" id="SM01083"/>
    </source>
</evidence>
<dbReference type="AlphaFoldDB" id="A0A5C3NH68"/>
<evidence type="ECO:0000313" key="10">
    <source>
        <dbReference type="EMBL" id="TFK56680.1"/>
    </source>
</evidence>
<evidence type="ECO:0000256" key="2">
    <source>
        <dbReference type="ARBA" id="ARBA00006695"/>
    </source>
</evidence>
<evidence type="ECO:0000256" key="3">
    <source>
        <dbReference type="ARBA" id="ARBA00022664"/>
    </source>
</evidence>
<dbReference type="STRING" id="5364.A0A5C3NH68"/>
<proteinExistence type="inferred from homology"/>
<dbReference type="SMART" id="SM01083">
    <property type="entry name" value="Cir_N"/>
    <property type="match status" value="1"/>
</dbReference>
<sequence>MGGGDLNMKKSWHPLLLKNQERVWLEEKKALEEKKKLDQLRKEKDEERQLQELQRLQEESTGKKRVEKLDWMYATPATGSSQNANDLEDYLLGKKRVDKILTADENAKIGAAHKNFIATQFANSVRDTQSKIREDPLFAIKSQEQAAYQALMSNPLRLREMQERAGIKPKKEKKEKKHKDKHSKRDKHDRHRDRSRSPYSDGGRSRSYERHSGSRRPPSPYSRRSPSPLRSYREDHRRRSRSPDDRRGDPRSRSYDRGREDRVRTWPRSDESDDNSHSRRDRSYERRLDDKKRERSPSPSRYDRDRSDYKRSRRTPPPPPRDTRPAEPSKPANAGYSAADRAARLAAMSSNAQSMTVERKERLTTLLEQEKKEMEAEEKLRMKSKGMAGFLSSEQKRVFGGQGGLEERIRRGRGGLVAERD</sequence>
<keyword evidence="11" id="KW-1185">Reference proteome</keyword>
<dbReference type="OrthoDB" id="21123at2759"/>
<keyword evidence="7" id="KW-0539">Nucleus</keyword>
<keyword evidence="3" id="KW-0507">mRNA processing</keyword>
<keyword evidence="5" id="KW-0175">Coiled coil</keyword>
<evidence type="ECO:0000256" key="8">
    <source>
        <dbReference type="SAM" id="MobiDB-lite"/>
    </source>
</evidence>
<evidence type="ECO:0000313" key="11">
    <source>
        <dbReference type="Proteomes" id="UP000305948"/>
    </source>
</evidence>
<comment type="subcellular location">
    <subcellularLocation>
        <location evidence="1">Nucleus</location>
    </subcellularLocation>
</comment>
<evidence type="ECO:0000256" key="1">
    <source>
        <dbReference type="ARBA" id="ARBA00004123"/>
    </source>
</evidence>
<dbReference type="Pfam" id="PF12542">
    <property type="entry name" value="CWC25"/>
    <property type="match status" value="1"/>
</dbReference>
<dbReference type="InterPro" id="IPR022209">
    <property type="entry name" value="CWC25"/>
</dbReference>
<dbReference type="InterPro" id="IPR019339">
    <property type="entry name" value="CIR_N_dom"/>
</dbReference>
<feature type="compositionally biased region" description="Basic and acidic residues" evidence="8">
    <location>
        <begin position="231"/>
        <end position="310"/>
    </location>
</feature>
<dbReference type="PANTHER" id="PTHR16196:SF0">
    <property type="entry name" value="PRE-MRNA-SPLICING FACTOR CWC25 HOMOLOG"/>
    <property type="match status" value="1"/>
</dbReference>
<feature type="domain" description="CBF1-interacting co-repressor CIR N-terminal" evidence="9">
    <location>
        <begin position="11"/>
        <end position="47"/>
    </location>
</feature>
<evidence type="ECO:0000256" key="4">
    <source>
        <dbReference type="ARBA" id="ARBA00022728"/>
    </source>
</evidence>
<gene>
    <name evidence="10" type="ORF">OE88DRAFT_1650091</name>
</gene>
<dbReference type="Pfam" id="PF10197">
    <property type="entry name" value="Cir_N"/>
    <property type="match status" value="1"/>
</dbReference>
<organism evidence="10 11">
    <name type="scientific">Heliocybe sulcata</name>
    <dbReference type="NCBI Taxonomy" id="5364"/>
    <lineage>
        <taxon>Eukaryota</taxon>
        <taxon>Fungi</taxon>
        <taxon>Dikarya</taxon>
        <taxon>Basidiomycota</taxon>
        <taxon>Agaricomycotina</taxon>
        <taxon>Agaricomycetes</taxon>
        <taxon>Gloeophyllales</taxon>
        <taxon>Gloeophyllaceae</taxon>
        <taxon>Heliocybe</taxon>
    </lineage>
</organism>
<accession>A0A5C3NH68</accession>
<dbReference type="GO" id="GO:0005684">
    <property type="term" value="C:U2-type spliceosomal complex"/>
    <property type="evidence" value="ECO:0007669"/>
    <property type="project" value="TreeGrafter"/>
</dbReference>
<dbReference type="Proteomes" id="UP000305948">
    <property type="component" value="Unassembled WGS sequence"/>
</dbReference>
<protein>
    <recommendedName>
        <fullName evidence="9">CBF1-interacting co-repressor CIR N-terminal domain-containing protein</fullName>
    </recommendedName>
</protein>
<feature type="region of interest" description="Disordered" evidence="8">
    <location>
        <begin position="36"/>
        <end position="62"/>
    </location>
</feature>
<dbReference type="PANTHER" id="PTHR16196">
    <property type="entry name" value="CELL CYCLE CONTROL PROTEIN CWF25"/>
    <property type="match status" value="1"/>
</dbReference>